<dbReference type="EMBL" id="BDGG01000014">
    <property type="protein sequence ID" value="GAV07190.1"/>
    <property type="molecule type" value="Genomic_DNA"/>
</dbReference>
<proteinExistence type="predicted"/>
<name>A0A1D1W0T2_RAMVA</name>
<organism evidence="1 2">
    <name type="scientific">Ramazzottius varieornatus</name>
    <name type="common">Water bear</name>
    <name type="synonym">Tardigrade</name>
    <dbReference type="NCBI Taxonomy" id="947166"/>
    <lineage>
        <taxon>Eukaryota</taxon>
        <taxon>Metazoa</taxon>
        <taxon>Ecdysozoa</taxon>
        <taxon>Tardigrada</taxon>
        <taxon>Eutardigrada</taxon>
        <taxon>Parachela</taxon>
        <taxon>Hypsibioidea</taxon>
        <taxon>Ramazzottiidae</taxon>
        <taxon>Ramazzottius</taxon>
    </lineage>
</organism>
<evidence type="ECO:0000313" key="1">
    <source>
        <dbReference type="EMBL" id="GAV07190.1"/>
    </source>
</evidence>
<comment type="caution">
    <text evidence="1">The sequence shown here is derived from an EMBL/GenBank/DDBJ whole genome shotgun (WGS) entry which is preliminary data.</text>
</comment>
<reference evidence="1 2" key="1">
    <citation type="journal article" date="2016" name="Nat. Commun.">
        <title>Extremotolerant tardigrade genome and improved radiotolerance of human cultured cells by tardigrade-unique protein.</title>
        <authorList>
            <person name="Hashimoto T."/>
            <person name="Horikawa D.D."/>
            <person name="Saito Y."/>
            <person name="Kuwahara H."/>
            <person name="Kozuka-Hata H."/>
            <person name="Shin-I T."/>
            <person name="Minakuchi Y."/>
            <person name="Ohishi K."/>
            <person name="Motoyama A."/>
            <person name="Aizu T."/>
            <person name="Enomoto A."/>
            <person name="Kondo K."/>
            <person name="Tanaka S."/>
            <person name="Hara Y."/>
            <person name="Koshikawa S."/>
            <person name="Sagara H."/>
            <person name="Miura T."/>
            <person name="Yokobori S."/>
            <person name="Miyagawa K."/>
            <person name="Suzuki Y."/>
            <person name="Kubo T."/>
            <person name="Oyama M."/>
            <person name="Kohara Y."/>
            <person name="Fujiyama A."/>
            <person name="Arakawa K."/>
            <person name="Katayama T."/>
            <person name="Toyoda A."/>
            <person name="Kunieda T."/>
        </authorList>
    </citation>
    <scope>NUCLEOTIDE SEQUENCE [LARGE SCALE GENOMIC DNA]</scope>
    <source>
        <strain evidence="1 2">YOKOZUNA-1</strain>
    </source>
</reference>
<dbReference type="Proteomes" id="UP000186922">
    <property type="component" value="Unassembled WGS sequence"/>
</dbReference>
<protein>
    <submittedName>
        <fullName evidence="1">Uncharacterized protein</fullName>
    </submittedName>
</protein>
<dbReference type="AlphaFoldDB" id="A0A1D1W0T2"/>
<keyword evidence="2" id="KW-1185">Reference proteome</keyword>
<sequence>MKDQASLDYKRKCASASPQSTTHISGTTTGYNQCDTSCGTRTTDSWKSHGLAAAAGVLWDDRLPVRFQSANTG</sequence>
<accession>A0A1D1W0T2</accession>
<gene>
    <name evidence="1" type="primary">RvY_17061-1</name>
    <name evidence="1" type="synonym">RvY_17061.1</name>
    <name evidence="1" type="ORF">RvY_17061</name>
</gene>
<evidence type="ECO:0000313" key="2">
    <source>
        <dbReference type="Proteomes" id="UP000186922"/>
    </source>
</evidence>